<keyword evidence="8" id="KW-1185">Reference proteome</keyword>
<evidence type="ECO:0000256" key="1">
    <source>
        <dbReference type="ARBA" id="ARBA00004245"/>
    </source>
</evidence>
<evidence type="ECO:0000256" key="3">
    <source>
        <dbReference type="ARBA" id="ARBA00023212"/>
    </source>
</evidence>
<feature type="coiled-coil region" evidence="4">
    <location>
        <begin position="194"/>
        <end position="246"/>
    </location>
</feature>
<feature type="coiled-coil region" evidence="4">
    <location>
        <begin position="310"/>
        <end position="426"/>
    </location>
</feature>
<gene>
    <name evidence="7" type="ORF">ECRASSUSDP1_LOCUS27228</name>
</gene>
<keyword evidence="4" id="KW-0175">Coiled coil</keyword>
<dbReference type="GO" id="GO:0008017">
    <property type="term" value="F:microtubule binding"/>
    <property type="evidence" value="ECO:0007669"/>
    <property type="project" value="InterPro"/>
</dbReference>
<dbReference type="Proteomes" id="UP001295684">
    <property type="component" value="Unassembled WGS sequence"/>
</dbReference>
<dbReference type="AlphaFoldDB" id="A0AAD1Y5Q1"/>
<reference evidence="7" key="1">
    <citation type="submission" date="2023-07" db="EMBL/GenBank/DDBJ databases">
        <authorList>
            <consortium name="AG Swart"/>
            <person name="Singh M."/>
            <person name="Singh A."/>
            <person name="Seah K."/>
            <person name="Emmerich C."/>
        </authorList>
    </citation>
    <scope>NUCLEOTIDE SEQUENCE</scope>
    <source>
        <strain evidence="7">DP1</strain>
    </source>
</reference>
<dbReference type="SUPFAM" id="SSF143575">
    <property type="entry name" value="GAS2 domain-like"/>
    <property type="match status" value="1"/>
</dbReference>
<feature type="region of interest" description="Disordered" evidence="5">
    <location>
        <begin position="785"/>
        <end position="809"/>
    </location>
</feature>
<name>A0AAD1Y5Q1_EUPCR</name>
<dbReference type="EMBL" id="CAMPGE010028094">
    <property type="protein sequence ID" value="CAI2385648.1"/>
    <property type="molecule type" value="Genomic_DNA"/>
</dbReference>
<dbReference type="GO" id="GO:0005856">
    <property type="term" value="C:cytoskeleton"/>
    <property type="evidence" value="ECO:0007669"/>
    <property type="project" value="UniProtKB-SubCell"/>
</dbReference>
<evidence type="ECO:0000256" key="4">
    <source>
        <dbReference type="SAM" id="Coils"/>
    </source>
</evidence>
<dbReference type="InterPro" id="IPR036534">
    <property type="entry name" value="GAR_dom_sf"/>
</dbReference>
<evidence type="ECO:0000313" key="7">
    <source>
        <dbReference type="EMBL" id="CAI2385648.1"/>
    </source>
</evidence>
<keyword evidence="2" id="KW-0963">Cytoplasm</keyword>
<dbReference type="PROSITE" id="PS51460">
    <property type="entry name" value="GAR"/>
    <property type="match status" value="1"/>
</dbReference>
<evidence type="ECO:0000256" key="5">
    <source>
        <dbReference type="SAM" id="MobiDB-lite"/>
    </source>
</evidence>
<protein>
    <recommendedName>
        <fullName evidence="6">GAR domain-containing protein</fullName>
    </recommendedName>
</protein>
<dbReference type="InterPro" id="IPR003108">
    <property type="entry name" value="GAR_dom"/>
</dbReference>
<comment type="caution">
    <text evidence="7">The sequence shown here is derived from an EMBL/GenBank/DDBJ whole genome shotgun (WGS) entry which is preliminary data.</text>
</comment>
<proteinExistence type="predicted"/>
<feature type="compositionally biased region" description="Polar residues" evidence="5">
    <location>
        <begin position="785"/>
        <end position="795"/>
    </location>
</feature>
<dbReference type="Gene3D" id="3.30.920.20">
    <property type="entry name" value="Gas2-like domain"/>
    <property type="match status" value="1"/>
</dbReference>
<evidence type="ECO:0000313" key="8">
    <source>
        <dbReference type="Proteomes" id="UP001295684"/>
    </source>
</evidence>
<accession>A0AAD1Y5Q1</accession>
<feature type="coiled-coil region" evidence="4">
    <location>
        <begin position="502"/>
        <end position="529"/>
    </location>
</feature>
<evidence type="ECO:0000259" key="6">
    <source>
        <dbReference type="PROSITE" id="PS51460"/>
    </source>
</evidence>
<keyword evidence="3" id="KW-0206">Cytoskeleton</keyword>
<dbReference type="Pfam" id="PF02187">
    <property type="entry name" value="GAS2"/>
    <property type="match status" value="1"/>
</dbReference>
<comment type="subcellular location">
    <subcellularLocation>
        <location evidence="1">Cytoplasm</location>
        <location evidence="1">Cytoskeleton</location>
    </subcellularLocation>
</comment>
<sequence>MSSPGKRKILGKPTTEKDVAKEIKKGLIAVYIYHLGELSEVYMPPNFPEVDDEVLRTVSDHVDNHSNNYDHGPQPTEMKIYYIEKDKSRDNEMEDIKGDALRIDSRTIKKKFTESTSFRYEQLLSLPAGKVTSEYLELGEGADVHTQVMAIEDDLGADMQNLQEDDIDKVAKLDILESKNQEIISIAESDMKKNEEAQQYLADLQGGIEEMKEQDKNDIDELINIKEQLDQDLESAKEDFDSLKREKPEGIVLPEHTTEKQKHQAIRQFLLNTLNRRNIEFEPILNENQELREKVYDLRERVKEKYLNNITGNEEEVNEMLLEYEELLSQHVDDFGQYDTEMNVQVEEFKKKCDDTDYEIEALMDKERDLTNLRDNLGGLTQNYQHKLASITDFQKDTIENLRDEIGKLEQETTSLKSQIDERETETSAESLAILTKKNIKDDPALEGILNDFVTAHKERKNVQDDAENVPEEWMEGHKGYAKNALSEAESQKEQSSANHRIKDILDQIHQSNEDIEKLLADLQRIERERGLNEHRNNLHQDMSEDLADIRARLEYELAQKEKLLIELGEYATGELREQIDLLLTQIQELREFLREKWSQQQAEIEDIRIQIEAHRVTLKKIISESYNLKVLIIEEEHHNDIKRNLLRNRDEYIERLRIAIGDAEKRPAVQIKKEPPKEVRYVAAKGDEIDMLIADALNNQGVDVPLTRLGGGFYLFGTKKIFAKILNGRLVVRVGGGYMVIDEFLATYTDSEKIKMNKMMKNEGVEVYEELKVYRKYREENPNAFKSSEQSTMIKSLRKPKAHERGNF</sequence>
<feature type="domain" description="GAR" evidence="6">
    <location>
        <begin position="681"/>
        <end position="753"/>
    </location>
</feature>
<organism evidence="7 8">
    <name type="scientific">Euplotes crassus</name>
    <dbReference type="NCBI Taxonomy" id="5936"/>
    <lineage>
        <taxon>Eukaryota</taxon>
        <taxon>Sar</taxon>
        <taxon>Alveolata</taxon>
        <taxon>Ciliophora</taxon>
        <taxon>Intramacronucleata</taxon>
        <taxon>Spirotrichea</taxon>
        <taxon>Hypotrichia</taxon>
        <taxon>Euplotida</taxon>
        <taxon>Euplotidae</taxon>
        <taxon>Moneuplotes</taxon>
    </lineage>
</organism>
<evidence type="ECO:0000256" key="2">
    <source>
        <dbReference type="ARBA" id="ARBA00022490"/>
    </source>
</evidence>